<dbReference type="Gene3D" id="3.40.190.10">
    <property type="entry name" value="Periplasmic binding protein-like II"/>
    <property type="match status" value="2"/>
</dbReference>
<reference evidence="1" key="1">
    <citation type="submission" date="2024-05" db="EMBL/GenBank/DDBJ databases">
        <title>Genome Sequences of Four Agar- Degrading Marine Bacteria.</title>
        <authorList>
            <person name="Phillips E.K."/>
            <person name="Shaffer J.C."/>
            <person name="Henson M.W."/>
            <person name="Temperton B."/>
            <person name="Thrash C.J."/>
            <person name="Martin M.O."/>
        </authorList>
    </citation>
    <scope>NUCLEOTIDE SEQUENCE</scope>
    <source>
        <strain evidence="1">EKP203</strain>
    </source>
</reference>
<dbReference type="Proteomes" id="UP001169719">
    <property type="component" value="Unassembled WGS sequence"/>
</dbReference>
<proteinExistence type="predicted"/>
<sequence length="51" mass="6099">MPPTRESVYFDKEAVEQYRWYPQQVEALKTGKPRPRIENWAEVESILGDFL</sequence>
<name>A0ABT7Y5M5_9VIBR</name>
<keyword evidence="2" id="KW-1185">Reference proteome</keyword>
<dbReference type="RefSeq" id="WP_289963415.1">
    <property type="nucleotide sequence ID" value="NZ_JAUEOZ010000002.1"/>
</dbReference>
<organism evidence="1 2">
    <name type="scientific">Vibrio agarivorans</name>
    <dbReference type="NCBI Taxonomy" id="153622"/>
    <lineage>
        <taxon>Bacteria</taxon>
        <taxon>Pseudomonadati</taxon>
        <taxon>Pseudomonadota</taxon>
        <taxon>Gammaproteobacteria</taxon>
        <taxon>Vibrionales</taxon>
        <taxon>Vibrionaceae</taxon>
        <taxon>Vibrio</taxon>
    </lineage>
</organism>
<evidence type="ECO:0000313" key="2">
    <source>
        <dbReference type="Proteomes" id="UP001169719"/>
    </source>
</evidence>
<gene>
    <name evidence="1" type="ORF">QWJ08_18580</name>
</gene>
<protein>
    <submittedName>
        <fullName evidence="1">Uncharacterized protein</fullName>
    </submittedName>
</protein>
<evidence type="ECO:0000313" key="1">
    <source>
        <dbReference type="EMBL" id="MDN2483353.1"/>
    </source>
</evidence>
<comment type="caution">
    <text evidence="1">The sequence shown here is derived from an EMBL/GenBank/DDBJ whole genome shotgun (WGS) entry which is preliminary data.</text>
</comment>
<dbReference type="EMBL" id="JAUEOZ010000002">
    <property type="protein sequence ID" value="MDN2483353.1"/>
    <property type="molecule type" value="Genomic_DNA"/>
</dbReference>
<accession>A0ABT7Y5M5</accession>